<evidence type="ECO:0000313" key="4">
    <source>
        <dbReference type="Proteomes" id="UP001552299"/>
    </source>
</evidence>
<evidence type="ECO:0000313" key="3">
    <source>
        <dbReference type="EMBL" id="KAL0919928.1"/>
    </source>
</evidence>
<evidence type="ECO:0000259" key="1">
    <source>
        <dbReference type="Pfam" id="PF13456"/>
    </source>
</evidence>
<dbReference type="PANTHER" id="PTHR47074">
    <property type="entry name" value="BNAC02G40300D PROTEIN"/>
    <property type="match status" value="1"/>
</dbReference>
<dbReference type="Gene3D" id="3.30.420.10">
    <property type="entry name" value="Ribonuclease H-like superfamily/Ribonuclease H"/>
    <property type="match status" value="1"/>
</dbReference>
<dbReference type="EMBL" id="JANQDX010000008">
    <property type="protein sequence ID" value="KAL0919926.1"/>
    <property type="molecule type" value="Genomic_DNA"/>
</dbReference>
<accession>A0ABD0VBG0</accession>
<dbReference type="CDD" id="cd06222">
    <property type="entry name" value="RNase_H_like"/>
    <property type="match status" value="1"/>
</dbReference>
<dbReference type="Proteomes" id="UP001552299">
    <property type="component" value="Unassembled WGS sequence"/>
</dbReference>
<dbReference type="EMBL" id="JANQDX010000008">
    <property type="protein sequence ID" value="KAL0919928.1"/>
    <property type="molecule type" value="Genomic_DNA"/>
</dbReference>
<evidence type="ECO:0000313" key="2">
    <source>
        <dbReference type="EMBL" id="KAL0919926.1"/>
    </source>
</evidence>
<keyword evidence="4" id="KW-1185">Reference proteome</keyword>
<name>A0ABD0VBG0_DENTH</name>
<feature type="domain" description="RNase H type-1" evidence="1">
    <location>
        <begin position="1"/>
        <end position="108"/>
    </location>
</feature>
<gene>
    <name evidence="2" type="ORF">M5K25_009017</name>
    <name evidence="3" type="ORF">M5K25_009019</name>
</gene>
<dbReference type="InterPro" id="IPR044730">
    <property type="entry name" value="RNase_H-like_dom_plant"/>
</dbReference>
<dbReference type="Pfam" id="PF13456">
    <property type="entry name" value="RVT_3"/>
    <property type="match status" value="1"/>
</dbReference>
<dbReference type="AlphaFoldDB" id="A0ABD0VBG0"/>
<comment type="caution">
    <text evidence="2">The sequence shown here is derived from an EMBL/GenBank/DDBJ whole genome shotgun (WGS) entry which is preliminary data.</text>
</comment>
<organism evidence="2 4">
    <name type="scientific">Dendrobium thyrsiflorum</name>
    <name type="common">Pinecone-like raceme dendrobium</name>
    <name type="synonym">Orchid</name>
    <dbReference type="NCBI Taxonomy" id="117978"/>
    <lineage>
        <taxon>Eukaryota</taxon>
        <taxon>Viridiplantae</taxon>
        <taxon>Streptophyta</taxon>
        <taxon>Embryophyta</taxon>
        <taxon>Tracheophyta</taxon>
        <taxon>Spermatophyta</taxon>
        <taxon>Magnoliopsida</taxon>
        <taxon>Liliopsida</taxon>
        <taxon>Asparagales</taxon>
        <taxon>Orchidaceae</taxon>
        <taxon>Epidendroideae</taxon>
        <taxon>Malaxideae</taxon>
        <taxon>Dendrobiinae</taxon>
        <taxon>Dendrobium</taxon>
    </lineage>
</organism>
<proteinExistence type="predicted"/>
<sequence>MVLRNDRGHLLAAAGWNLLHWDSTQVELLAMQYIPLLIQDWMFDAAGLIVEGDNRAIIRAMQRLTEARHWETHPLSGEDFNWTKLFHRVFFNHIPRECNSAAHFCAHLALNCDFKWLFADRDTDAIPSVFWDILWSDVSLFS</sequence>
<dbReference type="InterPro" id="IPR036397">
    <property type="entry name" value="RNaseH_sf"/>
</dbReference>
<dbReference type="PANTHER" id="PTHR47074:SF48">
    <property type="entry name" value="POLYNUCLEOTIDYL TRANSFERASE, RIBONUCLEASE H-LIKE SUPERFAMILY PROTEIN"/>
    <property type="match status" value="1"/>
</dbReference>
<protein>
    <recommendedName>
        <fullName evidence="1">RNase H type-1 domain-containing protein</fullName>
    </recommendedName>
</protein>
<dbReference type="InterPro" id="IPR002156">
    <property type="entry name" value="RNaseH_domain"/>
</dbReference>
<reference evidence="2 4" key="1">
    <citation type="journal article" date="2024" name="Plant Biotechnol. J.">
        <title>Dendrobium thyrsiflorum genome and its molecular insights into genes involved in important horticultural traits.</title>
        <authorList>
            <person name="Chen B."/>
            <person name="Wang J.Y."/>
            <person name="Zheng P.J."/>
            <person name="Li K.L."/>
            <person name="Liang Y.M."/>
            <person name="Chen X.F."/>
            <person name="Zhang C."/>
            <person name="Zhao X."/>
            <person name="He X."/>
            <person name="Zhang G.Q."/>
            <person name="Liu Z.J."/>
            <person name="Xu Q."/>
        </authorList>
    </citation>
    <scope>NUCLEOTIDE SEQUENCE [LARGE SCALE GENOMIC DNA]</scope>
    <source>
        <strain evidence="2">GZMU011</strain>
    </source>
</reference>
<dbReference type="InterPro" id="IPR052929">
    <property type="entry name" value="RNase_H-like_EbsB-rel"/>
</dbReference>